<dbReference type="Proteomes" id="UP001551210">
    <property type="component" value="Unassembled WGS sequence"/>
</dbReference>
<sequence length="36" mass="3596">MAVLKLQTMQPTAVTSGAAVVSVTSSGSNCCQTKPV</sequence>
<keyword evidence="2" id="KW-1185">Reference proteome</keyword>
<dbReference type="EMBL" id="JBEZAM010000087">
    <property type="protein sequence ID" value="MEU7297933.1"/>
    <property type="molecule type" value="Genomic_DNA"/>
</dbReference>
<name>A0ABV3D893_STREX</name>
<comment type="caution">
    <text evidence="1">The sequence shown here is derived from an EMBL/GenBank/DDBJ whole genome shotgun (WGS) entry which is preliminary data.</text>
</comment>
<protein>
    <submittedName>
        <fullName evidence="1">Class III lanthipeptide</fullName>
    </submittedName>
</protein>
<evidence type="ECO:0000313" key="1">
    <source>
        <dbReference type="EMBL" id="MEU7297933.1"/>
    </source>
</evidence>
<gene>
    <name evidence="1" type="ORF">AB0A76_32850</name>
</gene>
<accession>A0ABV3D893</accession>
<dbReference type="NCBIfam" id="NF038154">
    <property type="entry name" value="lanthi_III_a"/>
    <property type="match status" value="1"/>
</dbReference>
<organism evidence="1 2">
    <name type="scientific">Streptomyces exfoliatus</name>
    <name type="common">Streptomyces hydrogenans</name>
    <dbReference type="NCBI Taxonomy" id="1905"/>
    <lineage>
        <taxon>Bacteria</taxon>
        <taxon>Bacillati</taxon>
        <taxon>Actinomycetota</taxon>
        <taxon>Actinomycetes</taxon>
        <taxon>Kitasatosporales</taxon>
        <taxon>Streptomycetaceae</taxon>
        <taxon>Streptomyces</taxon>
    </lineage>
</organism>
<reference evidence="1 2" key="1">
    <citation type="submission" date="2024-06" db="EMBL/GenBank/DDBJ databases">
        <title>The Natural Products Discovery Center: Release of the First 8490 Sequenced Strains for Exploring Actinobacteria Biosynthetic Diversity.</title>
        <authorList>
            <person name="Kalkreuter E."/>
            <person name="Kautsar S.A."/>
            <person name="Yang D."/>
            <person name="Bader C.D."/>
            <person name="Teijaro C.N."/>
            <person name="Fluegel L."/>
            <person name="Davis C.M."/>
            <person name="Simpson J.R."/>
            <person name="Lauterbach L."/>
            <person name="Steele A.D."/>
            <person name="Gui C."/>
            <person name="Meng S."/>
            <person name="Li G."/>
            <person name="Viehrig K."/>
            <person name="Ye F."/>
            <person name="Su P."/>
            <person name="Kiefer A.F."/>
            <person name="Nichols A."/>
            <person name="Cepeda A.J."/>
            <person name="Yan W."/>
            <person name="Fan B."/>
            <person name="Jiang Y."/>
            <person name="Adhikari A."/>
            <person name="Zheng C.-J."/>
            <person name="Schuster L."/>
            <person name="Cowan T.M."/>
            <person name="Smanski M.J."/>
            <person name="Chevrette M.G."/>
            <person name="De Carvalho L.P.S."/>
            <person name="Shen B."/>
        </authorList>
    </citation>
    <scope>NUCLEOTIDE SEQUENCE [LARGE SCALE GENOMIC DNA]</scope>
    <source>
        <strain evidence="1 2">NPDC045705</strain>
    </source>
</reference>
<proteinExistence type="predicted"/>
<evidence type="ECO:0000313" key="2">
    <source>
        <dbReference type="Proteomes" id="UP001551210"/>
    </source>
</evidence>
<dbReference type="RefSeq" id="WP_321184182.1">
    <property type="nucleotide sequence ID" value="NZ_JBEZAM010000087.1"/>
</dbReference>
<dbReference type="NCBIfam" id="NF038160">
    <property type="entry name" value="lanthi_III_c"/>
    <property type="match status" value="1"/>
</dbReference>